<keyword evidence="3" id="KW-1185">Reference proteome</keyword>
<dbReference type="EMBL" id="VCKX01000128">
    <property type="protein sequence ID" value="TMR29066.1"/>
    <property type="molecule type" value="Genomic_DNA"/>
</dbReference>
<dbReference type="Proteomes" id="UP000306628">
    <property type="component" value="Unassembled WGS sequence"/>
</dbReference>
<accession>A0A5S4G7S9</accession>
<gene>
    <name evidence="2" type="ORF">ETD85_33680</name>
</gene>
<organism evidence="2 3">
    <name type="scientific">Nonomuraea zeae</name>
    <dbReference type="NCBI Taxonomy" id="1642303"/>
    <lineage>
        <taxon>Bacteria</taxon>
        <taxon>Bacillati</taxon>
        <taxon>Actinomycetota</taxon>
        <taxon>Actinomycetes</taxon>
        <taxon>Streptosporangiales</taxon>
        <taxon>Streptosporangiaceae</taxon>
        <taxon>Nonomuraea</taxon>
    </lineage>
</organism>
<sequence length="302" mass="32962">MSVQRRQGENVPERTTQGADEARDTLPEDLRDRLDRFRATAAERGLPSENVERWLRTARRSAMLYPEADGPVAGRFGGPLMLPPGMPVPGTSDPEDPVAHQLIATIDLAAIPEGATGLPLPSDGHLLLFAVPELALEVELAGSAVHLPAGTPVEERRQDLDYEPYEYDSPEDLDEDLRGRGELRLACAVSLPLHSGYHDLHFRSDLARAWDEAAAEIRPTGHVPLQIGGNAADHEGWGDPVRGSAAGLEDGDGAPDAPGPEDWVLLAQWEGLPMATVYWTMPRQDLAELRFDRVLVQMYANP</sequence>
<dbReference type="AlphaFoldDB" id="A0A5S4G7S9"/>
<feature type="region of interest" description="Disordered" evidence="1">
    <location>
        <begin position="224"/>
        <end position="260"/>
    </location>
</feature>
<name>A0A5S4G7S9_9ACTN</name>
<protein>
    <submittedName>
        <fullName evidence="2">DUF1963 domain-containing protein</fullName>
    </submittedName>
</protein>
<evidence type="ECO:0000256" key="1">
    <source>
        <dbReference type="SAM" id="MobiDB-lite"/>
    </source>
</evidence>
<evidence type="ECO:0000313" key="3">
    <source>
        <dbReference type="Proteomes" id="UP000306628"/>
    </source>
</evidence>
<feature type="compositionally biased region" description="Basic and acidic residues" evidence="1">
    <location>
        <begin position="1"/>
        <end position="12"/>
    </location>
</feature>
<evidence type="ECO:0000313" key="2">
    <source>
        <dbReference type="EMBL" id="TMR29066.1"/>
    </source>
</evidence>
<dbReference type="Gene3D" id="2.30.320.10">
    <property type="entry name" value="YwqG-like"/>
    <property type="match status" value="1"/>
</dbReference>
<proteinExistence type="predicted"/>
<feature type="compositionally biased region" description="Basic and acidic residues" evidence="1">
    <location>
        <begin position="20"/>
        <end position="31"/>
    </location>
</feature>
<comment type="caution">
    <text evidence="2">The sequence shown here is derived from an EMBL/GenBank/DDBJ whole genome shotgun (WGS) entry which is preliminary data.</text>
</comment>
<reference evidence="2 3" key="1">
    <citation type="submission" date="2019-05" db="EMBL/GenBank/DDBJ databases">
        <title>Draft genome sequence of Nonomuraea zeae DSM 100528.</title>
        <authorList>
            <person name="Saricaoglu S."/>
            <person name="Isik K."/>
        </authorList>
    </citation>
    <scope>NUCLEOTIDE SEQUENCE [LARGE SCALE GENOMIC DNA]</scope>
    <source>
        <strain evidence="2 3">DSM 100528</strain>
    </source>
</reference>
<feature type="region of interest" description="Disordered" evidence="1">
    <location>
        <begin position="1"/>
        <end position="31"/>
    </location>
</feature>
<dbReference type="OrthoDB" id="4775619at2"/>